<feature type="region of interest" description="Disordered" evidence="1">
    <location>
        <begin position="1"/>
        <end position="76"/>
    </location>
</feature>
<keyword evidence="3" id="KW-1185">Reference proteome</keyword>
<comment type="caution">
    <text evidence="2">The sequence shown here is derived from an EMBL/GenBank/DDBJ whole genome shotgun (WGS) entry which is preliminary data.</text>
</comment>
<evidence type="ECO:0000313" key="3">
    <source>
        <dbReference type="Proteomes" id="UP000593571"/>
    </source>
</evidence>
<gene>
    <name evidence="2" type="ORF">HJG63_007768</name>
</gene>
<evidence type="ECO:0000256" key="1">
    <source>
        <dbReference type="SAM" id="MobiDB-lite"/>
    </source>
</evidence>
<proteinExistence type="predicted"/>
<feature type="region of interest" description="Disordered" evidence="1">
    <location>
        <begin position="110"/>
        <end position="140"/>
    </location>
</feature>
<feature type="compositionally biased region" description="Pro residues" evidence="1">
    <location>
        <begin position="28"/>
        <end position="38"/>
    </location>
</feature>
<reference evidence="2 3" key="1">
    <citation type="journal article" date="2020" name="Nature">
        <title>Six reference-quality genomes reveal evolution of bat adaptations.</title>
        <authorList>
            <person name="Jebb D."/>
            <person name="Huang Z."/>
            <person name="Pippel M."/>
            <person name="Hughes G.M."/>
            <person name="Lavrichenko K."/>
            <person name="Devanna P."/>
            <person name="Winkler S."/>
            <person name="Jermiin L.S."/>
            <person name="Skirmuntt E.C."/>
            <person name="Katzourakis A."/>
            <person name="Burkitt-Gray L."/>
            <person name="Ray D.A."/>
            <person name="Sullivan K.A.M."/>
            <person name="Roscito J.G."/>
            <person name="Kirilenko B.M."/>
            <person name="Davalos L.M."/>
            <person name="Corthals A.P."/>
            <person name="Power M.L."/>
            <person name="Jones G."/>
            <person name="Ransome R.D."/>
            <person name="Dechmann D.K.N."/>
            <person name="Locatelli A.G."/>
            <person name="Puechmaille S.J."/>
            <person name="Fedrigo O."/>
            <person name="Jarvis E.D."/>
            <person name="Hiller M."/>
            <person name="Vernes S.C."/>
            <person name="Myers E.W."/>
            <person name="Teeling E.C."/>
        </authorList>
    </citation>
    <scope>NUCLEOTIDE SEQUENCE [LARGE SCALE GENOMIC DNA]</scope>
    <source>
        <strain evidence="2">MRouAeg1</strain>
        <tissue evidence="2">Muscle</tissue>
    </source>
</reference>
<protein>
    <submittedName>
        <fullName evidence="2">Uncharacterized protein</fullName>
    </submittedName>
</protein>
<sequence>METGGTVVTKSRKPLAKCQSQKQLGIPEPGPGPPPPTPRTSLPTHQEAAPQALEASSSGPGRARSSAGIQSPAPPRLVFGSHFNILRWKCQGACVIRGEGQPFQELIKTRKQRAGAPNTSLGSSGSTPSTSSPCWRPGHPAVAGGRGRPLFLSNAVCLNLVEKFRRLGASE</sequence>
<organism evidence="2 3">
    <name type="scientific">Rousettus aegyptiacus</name>
    <name type="common">Egyptian fruit bat</name>
    <name type="synonym">Pteropus aegyptiacus</name>
    <dbReference type="NCBI Taxonomy" id="9407"/>
    <lineage>
        <taxon>Eukaryota</taxon>
        <taxon>Metazoa</taxon>
        <taxon>Chordata</taxon>
        <taxon>Craniata</taxon>
        <taxon>Vertebrata</taxon>
        <taxon>Euteleostomi</taxon>
        <taxon>Mammalia</taxon>
        <taxon>Eutheria</taxon>
        <taxon>Laurasiatheria</taxon>
        <taxon>Chiroptera</taxon>
        <taxon>Yinpterochiroptera</taxon>
        <taxon>Pteropodoidea</taxon>
        <taxon>Pteropodidae</taxon>
        <taxon>Rousettinae</taxon>
        <taxon>Rousettus</taxon>
    </lineage>
</organism>
<name>A0A7J8KAJ3_ROUAE</name>
<feature type="compositionally biased region" description="Low complexity" evidence="1">
    <location>
        <begin position="119"/>
        <end position="133"/>
    </location>
</feature>
<evidence type="ECO:0000313" key="2">
    <source>
        <dbReference type="EMBL" id="KAF6505877.1"/>
    </source>
</evidence>
<feature type="compositionally biased region" description="Low complexity" evidence="1">
    <location>
        <begin position="55"/>
        <end position="68"/>
    </location>
</feature>
<dbReference type="EMBL" id="JACASE010000001">
    <property type="protein sequence ID" value="KAF6505877.1"/>
    <property type="molecule type" value="Genomic_DNA"/>
</dbReference>
<dbReference type="Proteomes" id="UP000593571">
    <property type="component" value="Unassembled WGS sequence"/>
</dbReference>
<dbReference type="AlphaFoldDB" id="A0A7J8KAJ3"/>
<accession>A0A7J8KAJ3</accession>